<dbReference type="InterPro" id="IPR002182">
    <property type="entry name" value="NB-ARC"/>
</dbReference>
<reference evidence="2" key="1">
    <citation type="submission" date="2023-03" db="EMBL/GenBank/DDBJ databases">
        <title>Massive genome expansion in bonnet fungi (Mycena s.s.) driven by repeated elements and novel gene families across ecological guilds.</title>
        <authorList>
            <consortium name="Lawrence Berkeley National Laboratory"/>
            <person name="Harder C.B."/>
            <person name="Miyauchi S."/>
            <person name="Viragh M."/>
            <person name="Kuo A."/>
            <person name="Thoen E."/>
            <person name="Andreopoulos B."/>
            <person name="Lu D."/>
            <person name="Skrede I."/>
            <person name="Drula E."/>
            <person name="Henrissat B."/>
            <person name="Morin E."/>
            <person name="Kohler A."/>
            <person name="Barry K."/>
            <person name="LaButti K."/>
            <person name="Morin E."/>
            <person name="Salamov A."/>
            <person name="Lipzen A."/>
            <person name="Mereny Z."/>
            <person name="Hegedus B."/>
            <person name="Baldrian P."/>
            <person name="Stursova M."/>
            <person name="Weitz H."/>
            <person name="Taylor A."/>
            <person name="Grigoriev I.V."/>
            <person name="Nagy L.G."/>
            <person name="Martin F."/>
            <person name="Kauserud H."/>
        </authorList>
    </citation>
    <scope>NUCLEOTIDE SEQUENCE</scope>
    <source>
        <strain evidence="2">9144</strain>
    </source>
</reference>
<dbReference type="EMBL" id="JARJCW010000118">
    <property type="protein sequence ID" value="KAJ7192592.1"/>
    <property type="molecule type" value="Genomic_DNA"/>
</dbReference>
<proteinExistence type="predicted"/>
<gene>
    <name evidence="2" type="ORF">GGX14DRAFT_341968</name>
</gene>
<evidence type="ECO:0000313" key="2">
    <source>
        <dbReference type="EMBL" id="KAJ7192592.1"/>
    </source>
</evidence>
<dbReference type="GO" id="GO:0016787">
    <property type="term" value="F:hydrolase activity"/>
    <property type="evidence" value="ECO:0007669"/>
    <property type="project" value="UniProtKB-KW"/>
</dbReference>
<dbReference type="Gene3D" id="3.40.50.300">
    <property type="entry name" value="P-loop containing nucleotide triphosphate hydrolases"/>
    <property type="match status" value="1"/>
</dbReference>
<evidence type="ECO:0000259" key="1">
    <source>
        <dbReference type="Pfam" id="PF00931"/>
    </source>
</evidence>
<keyword evidence="2" id="KW-0378">Hydrolase</keyword>
<keyword evidence="3" id="KW-1185">Reference proteome</keyword>
<evidence type="ECO:0000313" key="3">
    <source>
        <dbReference type="Proteomes" id="UP001219525"/>
    </source>
</evidence>
<organism evidence="2 3">
    <name type="scientific">Mycena pura</name>
    <dbReference type="NCBI Taxonomy" id="153505"/>
    <lineage>
        <taxon>Eukaryota</taxon>
        <taxon>Fungi</taxon>
        <taxon>Dikarya</taxon>
        <taxon>Basidiomycota</taxon>
        <taxon>Agaricomycotina</taxon>
        <taxon>Agaricomycetes</taxon>
        <taxon>Agaricomycetidae</taxon>
        <taxon>Agaricales</taxon>
        <taxon>Marasmiineae</taxon>
        <taxon>Mycenaceae</taxon>
        <taxon>Mycena</taxon>
    </lineage>
</organism>
<dbReference type="Proteomes" id="UP001219525">
    <property type="component" value="Unassembled WGS sequence"/>
</dbReference>
<dbReference type="AlphaFoldDB" id="A0AAD6UUT4"/>
<dbReference type="PRINTS" id="PR00364">
    <property type="entry name" value="DISEASERSIST"/>
</dbReference>
<feature type="non-terminal residue" evidence="2">
    <location>
        <position position="221"/>
    </location>
</feature>
<protein>
    <submittedName>
        <fullName evidence="2">P-loop containing nucleoside triphosphate hydrolase protein</fullName>
    </submittedName>
</protein>
<dbReference type="SUPFAM" id="SSF52540">
    <property type="entry name" value="P-loop containing nucleoside triphosphate hydrolases"/>
    <property type="match status" value="1"/>
</dbReference>
<dbReference type="InterPro" id="IPR027417">
    <property type="entry name" value="P-loop_NTPase"/>
</dbReference>
<accession>A0AAD6UUT4</accession>
<dbReference type="Pfam" id="PF00931">
    <property type="entry name" value="NB-ARC"/>
    <property type="match status" value="1"/>
</dbReference>
<feature type="non-terminal residue" evidence="2">
    <location>
        <position position="1"/>
    </location>
</feature>
<feature type="domain" description="NB-ARC" evidence="1">
    <location>
        <begin position="15"/>
        <end position="83"/>
    </location>
</feature>
<sequence length="221" mass="24235">PALPKIFHGRDSELEIILDLLLGDSARAAILGPGGMGKTTLAMAILHHPAIIEKYPLRHFISCESANTDSDLIRTVGVHFGIEPTPHLSKIIVRHLQKCGPCILVLDNLETPWEPLEFREQVEEFLSLMADTATLALLITMRGAERPAKVKWSRPFLPALRPLSSLATRQIFIDIADEPDAGDARALDELLELSGSLPLAASLMANIASFEGYSATVSRWR</sequence>
<name>A0AAD6UUT4_9AGAR</name>
<comment type="caution">
    <text evidence="2">The sequence shown here is derived from an EMBL/GenBank/DDBJ whole genome shotgun (WGS) entry which is preliminary data.</text>
</comment>
<dbReference type="GO" id="GO:0043531">
    <property type="term" value="F:ADP binding"/>
    <property type="evidence" value="ECO:0007669"/>
    <property type="project" value="InterPro"/>
</dbReference>